<dbReference type="RefSeq" id="XP_038056940.1">
    <property type="nucleotide sequence ID" value="XM_038201012.1"/>
</dbReference>
<dbReference type="GeneID" id="119728689"/>
<dbReference type="EnsemblMetazoa" id="XM_038201012.1">
    <property type="protein sequence ID" value="XP_038056940.1"/>
    <property type="gene ID" value="LOC119728689"/>
</dbReference>
<dbReference type="PANTHER" id="PTHR12334:SF6">
    <property type="entry name" value="BAG FAMILY MOLECULAR CHAPERONE REGULATOR 2"/>
    <property type="match status" value="1"/>
</dbReference>
<reference evidence="2" key="1">
    <citation type="submission" date="2022-11" db="UniProtKB">
        <authorList>
            <consortium name="EnsemblMetazoa"/>
        </authorList>
    </citation>
    <scope>IDENTIFICATION</scope>
</reference>
<evidence type="ECO:0000313" key="3">
    <source>
        <dbReference type="Proteomes" id="UP000887568"/>
    </source>
</evidence>
<evidence type="ECO:0000313" key="2">
    <source>
        <dbReference type="EnsemblMetazoa" id="XP_038056937.1"/>
    </source>
</evidence>
<dbReference type="Proteomes" id="UP000887568">
    <property type="component" value="Unplaced"/>
</dbReference>
<evidence type="ECO:0000256" key="1">
    <source>
        <dbReference type="SAM" id="MobiDB-lite"/>
    </source>
</evidence>
<dbReference type="GeneID" id="119728686"/>
<organism evidence="2 3">
    <name type="scientific">Patiria miniata</name>
    <name type="common">Bat star</name>
    <name type="synonym">Asterina miniata</name>
    <dbReference type="NCBI Taxonomy" id="46514"/>
    <lineage>
        <taxon>Eukaryota</taxon>
        <taxon>Metazoa</taxon>
        <taxon>Echinodermata</taxon>
        <taxon>Eleutherozoa</taxon>
        <taxon>Asterozoa</taxon>
        <taxon>Asteroidea</taxon>
        <taxon>Valvatacea</taxon>
        <taxon>Valvatida</taxon>
        <taxon>Asterinidae</taxon>
        <taxon>Patiria</taxon>
    </lineage>
</organism>
<proteinExistence type="predicted"/>
<dbReference type="InterPro" id="IPR037689">
    <property type="entry name" value="BAG2"/>
</dbReference>
<dbReference type="RefSeq" id="XP_038056937.1">
    <property type="nucleotide sequence ID" value="XM_038201009.1"/>
</dbReference>
<evidence type="ECO:0008006" key="4">
    <source>
        <dbReference type="Google" id="ProtNLM"/>
    </source>
</evidence>
<feature type="compositionally biased region" description="Basic and acidic residues" evidence="1">
    <location>
        <begin position="1"/>
        <end position="12"/>
    </location>
</feature>
<name>A0A913ZZD8_PATMI</name>
<dbReference type="AlphaFoldDB" id="A0A913ZZD8"/>
<dbReference type="OMA" id="RDENCHE"/>
<dbReference type="GO" id="GO:0050821">
    <property type="term" value="P:protein stabilization"/>
    <property type="evidence" value="ECO:0007669"/>
    <property type="project" value="TreeGrafter"/>
</dbReference>
<feature type="region of interest" description="Disordered" evidence="1">
    <location>
        <begin position="1"/>
        <end position="51"/>
    </location>
</feature>
<dbReference type="GO" id="GO:0000774">
    <property type="term" value="F:adenyl-nucleotide exchange factor activity"/>
    <property type="evidence" value="ECO:0007669"/>
    <property type="project" value="InterPro"/>
</dbReference>
<dbReference type="PANTHER" id="PTHR12334">
    <property type="entry name" value="BAG FAMILY MOLECULAR CHAPERONE REGULATOR 2"/>
    <property type="match status" value="1"/>
</dbReference>
<accession>A0A913ZZD8</accession>
<dbReference type="OrthoDB" id="6284251at2759"/>
<dbReference type="Gene3D" id="1.20.58.890">
    <property type="match status" value="1"/>
</dbReference>
<protein>
    <recommendedName>
        <fullName evidence="4">BAG family molecular chaperone regulator 2</fullName>
    </recommendedName>
</protein>
<dbReference type="EnsemblMetazoa" id="XM_038201009.1">
    <property type="protein sequence ID" value="XP_038056937.1"/>
    <property type="gene ID" value="LOC119728686"/>
</dbReference>
<keyword evidence="3" id="KW-1185">Reference proteome</keyword>
<sequence>MAYRIETDKHDDIDIEQEQQQPDDPYEVSCSLSKYHTGDTDAEDSQEQVDKVKEQLKKVEQSPVTPVDEHEVENSLNMLKVHDDAQETKNMDNYLLQTLDEIERRTEKLRETVREVETERLYLLESLNTLMQSQALVSAGEKDELELYMDRLTNRLLTINISVQIPRNPPQEESLQLVRTLLRKLQNNMRQGETDSGMIHRYLNSCMEVANGPVDNTFQGALLGCAVEDQKEIRKILTSMWEAKDDIDRQMAVLASMSLA</sequence>
<dbReference type="GO" id="GO:0051087">
    <property type="term" value="F:protein-folding chaperone binding"/>
    <property type="evidence" value="ECO:0007669"/>
    <property type="project" value="InterPro"/>
</dbReference>